<dbReference type="InterPro" id="IPR055371">
    <property type="entry name" value="SpaA_PFL_dom_4"/>
</dbReference>
<organism evidence="2">
    <name type="scientific">marine sediment metagenome</name>
    <dbReference type="NCBI Taxonomy" id="412755"/>
    <lineage>
        <taxon>unclassified sequences</taxon>
        <taxon>metagenomes</taxon>
        <taxon>ecological metagenomes</taxon>
    </lineage>
</organism>
<sequence length="334" mass="34626">EVGCDSSGSGDFVGKRTDRDVLFISNFTNGGTLSNVQAFYWLDPDYWQCIDGGGDAVSCAPLQENGDECLGDPGPNDISECSEELPADDLIEMPFITANTCASQTPSPGSLTVDLCASTNTSNIMPAWPTESNVGGVGVLAENMYFEVAINFTGLLPNASEICLGSFMFETRASQSITANLFDYALGSLNTCSELIIIKETDPTPDSTLFEFSATEGAGTGGVALPGSPDSTSDDGSALEFGDLIPGAYNAAEPSSLAGWDLDDITCRDASNAVVASDANPTAGGDDIDVTLGIGDSVTCTFHNTKRGTIVIEKETVGGFGAFTFTPGGFTMDG</sequence>
<evidence type="ECO:0000313" key="2">
    <source>
        <dbReference type="EMBL" id="KKK46921.1"/>
    </source>
</evidence>
<reference evidence="2" key="1">
    <citation type="journal article" date="2015" name="Nature">
        <title>Complex archaea that bridge the gap between prokaryotes and eukaryotes.</title>
        <authorList>
            <person name="Spang A."/>
            <person name="Saw J.H."/>
            <person name="Jorgensen S.L."/>
            <person name="Zaremba-Niedzwiedzka K."/>
            <person name="Martijn J."/>
            <person name="Lind A.E."/>
            <person name="van Eijk R."/>
            <person name="Schleper C."/>
            <person name="Guy L."/>
            <person name="Ettema T.J."/>
        </authorList>
    </citation>
    <scope>NUCLEOTIDE SEQUENCE</scope>
</reference>
<name>A0A0F8YFX8_9ZZZZ</name>
<dbReference type="AlphaFoldDB" id="A0A0F8YFX8"/>
<protein>
    <recommendedName>
        <fullName evidence="1">SpaA-like prealbumin fold domain-containing protein</fullName>
    </recommendedName>
</protein>
<dbReference type="EMBL" id="LAZR01069840">
    <property type="protein sequence ID" value="KKK46921.1"/>
    <property type="molecule type" value="Genomic_DNA"/>
</dbReference>
<proteinExistence type="predicted"/>
<feature type="non-terminal residue" evidence="2">
    <location>
        <position position="1"/>
    </location>
</feature>
<feature type="domain" description="SpaA-like prealbumin fold" evidence="1">
    <location>
        <begin position="205"/>
        <end position="306"/>
    </location>
</feature>
<feature type="non-terminal residue" evidence="2">
    <location>
        <position position="334"/>
    </location>
</feature>
<comment type="caution">
    <text evidence="2">The sequence shown here is derived from an EMBL/GenBank/DDBJ whole genome shotgun (WGS) entry which is preliminary data.</text>
</comment>
<evidence type="ECO:0000259" key="1">
    <source>
        <dbReference type="Pfam" id="PF24514"/>
    </source>
</evidence>
<gene>
    <name evidence="2" type="ORF">LCGC14_3160410</name>
</gene>
<accession>A0A0F8YFX8</accession>
<dbReference type="Pfam" id="PF24514">
    <property type="entry name" value="SpaA_4"/>
    <property type="match status" value="1"/>
</dbReference>